<reference evidence="2" key="1">
    <citation type="journal article" date="2020" name="mSystems">
        <title>Genome- and Community-Level Interaction Insights into Carbon Utilization and Element Cycling Functions of Hydrothermarchaeota in Hydrothermal Sediment.</title>
        <authorList>
            <person name="Zhou Z."/>
            <person name="Liu Y."/>
            <person name="Xu W."/>
            <person name="Pan J."/>
            <person name="Luo Z.H."/>
            <person name="Li M."/>
        </authorList>
    </citation>
    <scope>NUCLEOTIDE SEQUENCE [LARGE SCALE GENOMIC DNA]</scope>
    <source>
        <strain evidence="2">SpSt-143</strain>
    </source>
</reference>
<dbReference type="PANTHER" id="PTHR18964">
    <property type="entry name" value="ROK (REPRESSOR, ORF, KINASE) FAMILY"/>
    <property type="match status" value="1"/>
</dbReference>
<comment type="similarity">
    <text evidence="1">Belongs to the ROK (NagC/XylR) family.</text>
</comment>
<name>A0A7V2B121_RHOMR</name>
<dbReference type="AlphaFoldDB" id="A0A7V2B121"/>
<dbReference type="CDD" id="cd23763">
    <property type="entry name" value="ASKHA_ATPase_ROK"/>
    <property type="match status" value="1"/>
</dbReference>
<sequence>MIPPDACLIGVDLGGTRMRAGRVSASGLEARVETRVPAQADADTVLTHLYALIDRVWTPAVTAIGVGVPSVVDLARGIVYDVQNIPSWQEVPLRDLLQNRYAVPVYLNNDANCFALGEHYFGQARDWPTFIGLVIGTGFAGGVMIDGRLFTGMHCGAGEFGTMPYRDGIFEHYCSGQLFLRQHQTPGEVLYHRALQGDAAARAAFEELGYHLGQALLSILYAYDIPRFVLGGSVSQAYPLFAETLWTVLHTFAYRQTREAIALRLSHQTDAGLLGAAALALVAAAND</sequence>
<comment type="caution">
    <text evidence="2">The sequence shown here is derived from an EMBL/GenBank/DDBJ whole genome shotgun (WGS) entry which is preliminary data.</text>
</comment>
<proteinExistence type="inferred from homology"/>
<dbReference type="EMBL" id="DSGB01000005">
    <property type="protein sequence ID" value="HER96316.1"/>
    <property type="molecule type" value="Genomic_DNA"/>
</dbReference>
<dbReference type="InterPro" id="IPR043129">
    <property type="entry name" value="ATPase_NBD"/>
</dbReference>
<dbReference type="InterPro" id="IPR000600">
    <property type="entry name" value="ROK"/>
</dbReference>
<gene>
    <name evidence="2" type="ORF">ENO59_07345</name>
</gene>
<dbReference type="SUPFAM" id="SSF53067">
    <property type="entry name" value="Actin-like ATPase domain"/>
    <property type="match status" value="1"/>
</dbReference>
<evidence type="ECO:0000256" key="1">
    <source>
        <dbReference type="ARBA" id="ARBA00006479"/>
    </source>
</evidence>
<accession>A0A7V2B121</accession>
<protein>
    <submittedName>
        <fullName evidence="2">ROK family protein</fullName>
    </submittedName>
</protein>
<organism evidence="2">
    <name type="scientific">Rhodothermus marinus</name>
    <name type="common">Rhodothermus obamensis</name>
    <dbReference type="NCBI Taxonomy" id="29549"/>
    <lineage>
        <taxon>Bacteria</taxon>
        <taxon>Pseudomonadati</taxon>
        <taxon>Rhodothermota</taxon>
        <taxon>Rhodothermia</taxon>
        <taxon>Rhodothermales</taxon>
        <taxon>Rhodothermaceae</taxon>
        <taxon>Rhodothermus</taxon>
    </lineage>
</organism>
<evidence type="ECO:0000313" key="2">
    <source>
        <dbReference type="EMBL" id="HER96316.1"/>
    </source>
</evidence>
<dbReference type="Gene3D" id="3.30.420.40">
    <property type="match status" value="2"/>
</dbReference>
<dbReference type="Pfam" id="PF00480">
    <property type="entry name" value="ROK"/>
    <property type="match status" value="1"/>
</dbReference>
<dbReference type="PANTHER" id="PTHR18964:SF149">
    <property type="entry name" value="BIFUNCTIONAL UDP-N-ACETYLGLUCOSAMINE 2-EPIMERASE_N-ACETYLMANNOSAMINE KINASE"/>
    <property type="match status" value="1"/>
</dbReference>